<dbReference type="GO" id="GO:0005576">
    <property type="term" value="C:extracellular region"/>
    <property type="evidence" value="ECO:0007669"/>
    <property type="project" value="InterPro"/>
</dbReference>
<accession>U3A285</accession>
<dbReference type="Gene3D" id="3.60.10.10">
    <property type="entry name" value="Endonuclease/exonuclease/phosphatase"/>
    <property type="match status" value="1"/>
</dbReference>
<evidence type="ECO:0000256" key="2">
    <source>
        <dbReference type="ARBA" id="ARBA00022801"/>
    </source>
</evidence>
<organism evidence="4 5">
    <name type="scientific">Vibrio azureus NBRC 104587</name>
    <dbReference type="NCBI Taxonomy" id="1219077"/>
    <lineage>
        <taxon>Bacteria</taxon>
        <taxon>Pseudomonadati</taxon>
        <taxon>Pseudomonadota</taxon>
        <taxon>Gammaproteobacteria</taxon>
        <taxon>Vibrionales</taxon>
        <taxon>Vibrionaceae</taxon>
        <taxon>Vibrio</taxon>
    </lineage>
</organism>
<dbReference type="eggNOG" id="COG3568">
    <property type="taxonomic scope" value="Bacteria"/>
</dbReference>
<dbReference type="EMBL" id="BATL01000003">
    <property type="protein sequence ID" value="GAD74121.1"/>
    <property type="molecule type" value="Genomic_DNA"/>
</dbReference>
<proteinExistence type="predicted"/>
<dbReference type="InterPro" id="IPR036691">
    <property type="entry name" value="Endo/exonu/phosph_ase_sf"/>
</dbReference>
<dbReference type="PANTHER" id="PTHR16320:SF23">
    <property type="entry name" value="SPHINGOMYELINASE C 1"/>
    <property type="match status" value="1"/>
</dbReference>
<dbReference type="AlphaFoldDB" id="U3A285"/>
<reference evidence="4 5" key="1">
    <citation type="submission" date="2013-09" db="EMBL/GenBank/DDBJ databases">
        <title>Whole genome shotgun sequence of Vibrio azureus NBRC 104587.</title>
        <authorList>
            <person name="Isaki S."/>
            <person name="Hosoyama A."/>
            <person name="Numata M."/>
            <person name="Hashimoto M."/>
            <person name="Hosoyama Y."/>
            <person name="Tsuchikane K."/>
            <person name="Noguchi M."/>
            <person name="Hirakata S."/>
            <person name="Ichikawa N."/>
            <person name="Ohji S."/>
            <person name="Yamazoe A."/>
            <person name="Fujita N."/>
        </authorList>
    </citation>
    <scope>NUCLEOTIDE SEQUENCE [LARGE SCALE GENOMIC DNA]</scope>
    <source>
        <strain evidence="4 5">NBRC 104587</strain>
    </source>
</reference>
<dbReference type="InterPro" id="IPR005135">
    <property type="entry name" value="Endo/exonuclease/phosphatase"/>
</dbReference>
<protein>
    <submittedName>
        <fullName evidence="4">Putative sphingomyelinase C</fullName>
    </submittedName>
</protein>
<evidence type="ECO:0000259" key="3">
    <source>
        <dbReference type="Pfam" id="PF03372"/>
    </source>
</evidence>
<dbReference type="InterPro" id="IPR017766">
    <property type="entry name" value="Sphingomyelinase/PLipase_C"/>
</dbReference>
<sequence>MYPKSGGIIVKYFVILFSVLMQFQVNASSTTDVPRLMNYNVYMLERILSPVVGKTNPDKRANLIAKSSIFDNTDVVVFNEVFDNQASEILLDGLSDKFKYRTPVLGRTQEGWDKTEGWRTMAADDGGVVILSKYPIEYQAQVIFGSSCGADKASQKGFIHTVINKGGELYNIIGTHVQADDSLCTVSPEVIRSEQFKDIQSYVARSGRSKDEMVFIAGDLNVAKQSSEFQSMLDDLNVVEPTNYAGAPYSWDPAANGFTNDSYPGFQGQLLDYILVERSHKQPENWHNQILDPISERVEVSGSQESFYFYEYSDHFPVVAFDYANEQTQTQSSRPINKPYNSIKLKHQSTGQYVYADANRDNGWLGYGMDGSVTNATFKLDNWRPYNGFCIRDNDYVQISRMDNYKDYYWTWQGNSYYTRFDNSADFMRISRKHQSDDCIQNGDVVFLYDHSHFITQSEDKYLEPHDSYIQTLSELPVSDNGLFIIEMPEFEYSDWKSNLTYN</sequence>
<gene>
    <name evidence="4" type="ORF">VAZ01S_003_00100</name>
</gene>
<dbReference type="PANTHER" id="PTHR16320">
    <property type="entry name" value="SPHINGOMYELINASE FAMILY MEMBER"/>
    <property type="match status" value="1"/>
</dbReference>
<feature type="domain" description="Endonuclease/exonuclease/phosphatase" evidence="3">
    <location>
        <begin position="37"/>
        <end position="315"/>
    </location>
</feature>
<dbReference type="STRING" id="1219077.VAZ01S_003_00100"/>
<name>U3A285_9VIBR</name>
<comment type="caution">
    <text evidence="4">The sequence shown here is derived from an EMBL/GenBank/DDBJ whole genome shotgun (WGS) entry which is preliminary data.</text>
</comment>
<keyword evidence="2" id="KW-0378">Hydrolase</keyword>
<dbReference type="CDD" id="cd09078">
    <property type="entry name" value="nSMase"/>
    <property type="match status" value="1"/>
</dbReference>
<evidence type="ECO:0000313" key="4">
    <source>
        <dbReference type="EMBL" id="GAD74121.1"/>
    </source>
</evidence>
<keyword evidence="5" id="KW-1185">Reference proteome</keyword>
<dbReference type="Pfam" id="PF03372">
    <property type="entry name" value="Exo_endo_phos"/>
    <property type="match status" value="1"/>
</dbReference>
<evidence type="ECO:0000313" key="5">
    <source>
        <dbReference type="Proteomes" id="UP000016567"/>
    </source>
</evidence>
<dbReference type="SUPFAM" id="SSF56219">
    <property type="entry name" value="DNase I-like"/>
    <property type="match status" value="1"/>
</dbReference>
<dbReference type="Proteomes" id="UP000016567">
    <property type="component" value="Unassembled WGS sequence"/>
</dbReference>
<dbReference type="NCBIfam" id="TIGR03395">
    <property type="entry name" value="sphingomy"/>
    <property type="match status" value="1"/>
</dbReference>
<dbReference type="GO" id="GO:0004767">
    <property type="term" value="F:sphingomyelin phosphodiesterase activity"/>
    <property type="evidence" value="ECO:0007669"/>
    <property type="project" value="InterPro"/>
</dbReference>
<evidence type="ECO:0000256" key="1">
    <source>
        <dbReference type="ARBA" id="ARBA00022729"/>
    </source>
</evidence>
<keyword evidence="1" id="KW-0732">Signal</keyword>
<dbReference type="InterPro" id="IPR038772">
    <property type="entry name" value="Sph/SMPD2-like"/>
</dbReference>